<accession>A0A382Q4B0</accession>
<dbReference type="InterPro" id="IPR000305">
    <property type="entry name" value="GIY-YIG_endonuc"/>
</dbReference>
<dbReference type="InterPro" id="IPR035901">
    <property type="entry name" value="GIY-YIG_endonuc_sf"/>
</dbReference>
<feature type="non-terminal residue" evidence="2">
    <location>
        <position position="1"/>
    </location>
</feature>
<dbReference type="PANTHER" id="PTHR34477:SF1">
    <property type="entry name" value="UPF0213 PROTEIN YHBQ"/>
    <property type="match status" value="1"/>
</dbReference>
<dbReference type="CDD" id="cd10456">
    <property type="entry name" value="GIY-YIG_UPF0213"/>
    <property type="match status" value="1"/>
</dbReference>
<dbReference type="EMBL" id="UINC01111859">
    <property type="protein sequence ID" value="SVC80379.1"/>
    <property type="molecule type" value="Genomic_DNA"/>
</dbReference>
<organism evidence="2">
    <name type="scientific">marine metagenome</name>
    <dbReference type="NCBI Taxonomy" id="408172"/>
    <lineage>
        <taxon>unclassified sequences</taxon>
        <taxon>metagenomes</taxon>
        <taxon>ecological metagenomes</taxon>
    </lineage>
</organism>
<dbReference type="SUPFAM" id="SSF82771">
    <property type="entry name" value="GIY-YIG endonuclease"/>
    <property type="match status" value="1"/>
</dbReference>
<gene>
    <name evidence="2" type="ORF">METZ01_LOCUS333233</name>
</gene>
<protein>
    <recommendedName>
        <fullName evidence="1">GIY-YIG domain-containing protein</fullName>
    </recommendedName>
</protein>
<dbReference type="AlphaFoldDB" id="A0A382Q4B0"/>
<dbReference type="PROSITE" id="PS50164">
    <property type="entry name" value="GIY_YIG"/>
    <property type="match status" value="1"/>
</dbReference>
<dbReference type="Pfam" id="PF01541">
    <property type="entry name" value="GIY-YIG"/>
    <property type="match status" value="1"/>
</dbReference>
<dbReference type="PANTHER" id="PTHR34477">
    <property type="entry name" value="UPF0213 PROTEIN YHBQ"/>
    <property type="match status" value="1"/>
</dbReference>
<evidence type="ECO:0000313" key="2">
    <source>
        <dbReference type="EMBL" id="SVC80379.1"/>
    </source>
</evidence>
<evidence type="ECO:0000259" key="1">
    <source>
        <dbReference type="PROSITE" id="PS50164"/>
    </source>
</evidence>
<name>A0A382Q4B0_9ZZZZ</name>
<feature type="domain" description="GIY-YIG" evidence="1">
    <location>
        <begin position="6"/>
        <end position="88"/>
    </location>
</feature>
<proteinExistence type="predicted"/>
<dbReference type="InterPro" id="IPR050190">
    <property type="entry name" value="UPF0213_domain"/>
</dbReference>
<sequence length="107" mass="12022">VSSSYGLWYLYIIRGNDDSLYTGITIDVKRRFEEHSNQSRGPGIQKGAKALRGKCPLSLELQIPIGSRSKAAKLEYRVKRLDKYLKEALVRGDLSISSLETSNDTDD</sequence>
<reference evidence="2" key="1">
    <citation type="submission" date="2018-05" db="EMBL/GenBank/DDBJ databases">
        <authorList>
            <person name="Lanie J.A."/>
            <person name="Ng W.-L."/>
            <person name="Kazmierczak K.M."/>
            <person name="Andrzejewski T.M."/>
            <person name="Davidsen T.M."/>
            <person name="Wayne K.J."/>
            <person name="Tettelin H."/>
            <person name="Glass J.I."/>
            <person name="Rusch D."/>
            <person name="Podicherti R."/>
            <person name="Tsui H.-C.T."/>
            <person name="Winkler M.E."/>
        </authorList>
    </citation>
    <scope>NUCLEOTIDE SEQUENCE</scope>
</reference>
<dbReference type="Gene3D" id="3.40.1440.10">
    <property type="entry name" value="GIY-YIG endonuclease"/>
    <property type="match status" value="1"/>
</dbReference>